<dbReference type="FunFam" id="1.20.1050.10:FF:000006">
    <property type="entry name" value="Elongation factor 1 gamma"/>
    <property type="match status" value="1"/>
</dbReference>
<dbReference type="SUPFAM" id="SSF52833">
    <property type="entry name" value="Thioredoxin-like"/>
    <property type="match status" value="1"/>
</dbReference>
<dbReference type="EMBL" id="MTYH01000068">
    <property type="protein sequence ID" value="PNP40484.1"/>
    <property type="molecule type" value="Genomic_DNA"/>
</dbReference>
<dbReference type="InterPro" id="IPR040079">
    <property type="entry name" value="Glutathione_S-Trfase"/>
</dbReference>
<dbReference type="PROSITE" id="PS50405">
    <property type="entry name" value="GST_CTER"/>
    <property type="match status" value="1"/>
</dbReference>
<dbReference type="OrthoDB" id="249703at2759"/>
<protein>
    <recommendedName>
        <fullName evidence="7">Elongation factor 1-gamma</fullName>
    </recommendedName>
</protein>
<comment type="caution">
    <text evidence="5">The sequence shown here is derived from an EMBL/GenBank/DDBJ whole genome shotgun (WGS) entry which is preliminary data.</text>
</comment>
<comment type="similarity">
    <text evidence="1 2">Belongs to the GST superfamily.</text>
</comment>
<dbReference type="SFLD" id="SFLDS00019">
    <property type="entry name" value="Glutathione_Transferase_(cytos"/>
    <property type="match status" value="1"/>
</dbReference>
<organism evidence="5 6">
    <name type="scientific">Trichoderma gamsii</name>
    <dbReference type="NCBI Taxonomy" id="398673"/>
    <lineage>
        <taxon>Eukaryota</taxon>
        <taxon>Fungi</taxon>
        <taxon>Dikarya</taxon>
        <taxon>Ascomycota</taxon>
        <taxon>Pezizomycotina</taxon>
        <taxon>Sordariomycetes</taxon>
        <taxon>Hypocreomycetidae</taxon>
        <taxon>Hypocreales</taxon>
        <taxon>Hypocreaceae</taxon>
        <taxon>Trichoderma</taxon>
    </lineage>
</organism>
<dbReference type="Pfam" id="PF00043">
    <property type="entry name" value="GST_C"/>
    <property type="match status" value="1"/>
</dbReference>
<name>A0A2K0T4N8_9HYPO</name>
<dbReference type="SFLD" id="SFLDG00358">
    <property type="entry name" value="Main_(cytGST)"/>
    <property type="match status" value="1"/>
</dbReference>
<dbReference type="CDD" id="cd03181">
    <property type="entry name" value="GST_C_EF1Bgamma_like"/>
    <property type="match status" value="1"/>
</dbReference>
<gene>
    <name evidence="5" type="ORF">TGAMA5MH_07481</name>
</gene>
<evidence type="ECO:0000256" key="1">
    <source>
        <dbReference type="ARBA" id="ARBA00007409"/>
    </source>
</evidence>
<dbReference type="InterPro" id="IPR050802">
    <property type="entry name" value="EF-GSTs"/>
</dbReference>
<evidence type="ECO:0000259" key="4">
    <source>
        <dbReference type="PROSITE" id="PS50405"/>
    </source>
</evidence>
<accession>A0A2K0T4N8</accession>
<dbReference type="Proteomes" id="UP000236546">
    <property type="component" value="Unassembled WGS sequence"/>
</dbReference>
<dbReference type="InterPro" id="IPR004045">
    <property type="entry name" value="Glutathione_S-Trfase_N"/>
</dbReference>
<dbReference type="PANTHER" id="PTHR43986:SF10">
    <property type="entry name" value="ELONGATION FACTOR EEF-1B GAMMA SUBUNIT, PUTATIVE (AFU_ORTHOLOGUE AFUA_1G17120)-RELATED"/>
    <property type="match status" value="1"/>
</dbReference>
<feature type="domain" description="GST C-terminal" evidence="4">
    <location>
        <begin position="91"/>
        <end position="222"/>
    </location>
</feature>
<evidence type="ECO:0000259" key="3">
    <source>
        <dbReference type="PROSITE" id="PS50404"/>
    </source>
</evidence>
<dbReference type="Pfam" id="PF02798">
    <property type="entry name" value="GST_N"/>
    <property type="match status" value="1"/>
</dbReference>
<reference evidence="5 6" key="1">
    <citation type="submission" date="2017-02" db="EMBL/GenBank/DDBJ databases">
        <title>Genomes of Trichoderma spp. with biocontrol activity.</title>
        <authorList>
            <person name="Gardiner D."/>
            <person name="Kazan K."/>
            <person name="Vos C."/>
            <person name="Harvey P."/>
        </authorList>
    </citation>
    <scope>NUCLEOTIDE SEQUENCE [LARGE SCALE GENOMIC DNA]</scope>
    <source>
        <strain evidence="5 6">A5MH</strain>
    </source>
</reference>
<evidence type="ECO:0000256" key="2">
    <source>
        <dbReference type="RuleBase" id="RU003494"/>
    </source>
</evidence>
<dbReference type="InterPro" id="IPR010987">
    <property type="entry name" value="Glutathione-S-Trfase_C-like"/>
</dbReference>
<evidence type="ECO:0008006" key="7">
    <source>
        <dbReference type="Google" id="ProtNLM"/>
    </source>
</evidence>
<dbReference type="Gene3D" id="3.40.30.10">
    <property type="entry name" value="Glutaredoxin"/>
    <property type="match status" value="1"/>
</dbReference>
<dbReference type="GO" id="GO:0006414">
    <property type="term" value="P:translational elongation"/>
    <property type="evidence" value="ECO:0007669"/>
    <property type="project" value="TreeGrafter"/>
</dbReference>
<dbReference type="InterPro" id="IPR036282">
    <property type="entry name" value="Glutathione-S-Trfase_C_sf"/>
</dbReference>
<dbReference type="SUPFAM" id="SSF47616">
    <property type="entry name" value="GST C-terminal domain-like"/>
    <property type="match status" value="1"/>
</dbReference>
<dbReference type="Gene3D" id="1.20.1050.10">
    <property type="match status" value="1"/>
</dbReference>
<dbReference type="PROSITE" id="PS50404">
    <property type="entry name" value="GST_NTER"/>
    <property type="match status" value="1"/>
</dbReference>
<dbReference type="CDD" id="cd03044">
    <property type="entry name" value="GST_N_EF1Bgamma"/>
    <property type="match status" value="1"/>
</dbReference>
<sequence>MGSVGTIWTYPSNPRAMKIEAVAAVNGRTVDYAPNFVMGKTNKSPEFVSDFPTGRVPTFKSAKGLYIFESDAIAQYVAECGPSSIQLLGSTVEERAIIRQWIGFADHELFEPLTTLILWRYGMAPFDEEADKSAFQRLIASLVVLEKQLEGRQYIASEQLSLADISVAASLYWGFAQIIDRALRAEYSRTTEWYLRVIQDESVHSAFGEKNFIEVRNSGISR</sequence>
<dbReference type="AlphaFoldDB" id="A0A2K0T4N8"/>
<dbReference type="InterPro" id="IPR004046">
    <property type="entry name" value="GST_C"/>
</dbReference>
<feature type="domain" description="GST N-terminal" evidence="3">
    <location>
        <begin position="3"/>
        <end position="85"/>
    </location>
</feature>
<dbReference type="GO" id="GO:0005634">
    <property type="term" value="C:nucleus"/>
    <property type="evidence" value="ECO:0007669"/>
    <property type="project" value="TreeGrafter"/>
</dbReference>
<evidence type="ECO:0000313" key="6">
    <source>
        <dbReference type="Proteomes" id="UP000236546"/>
    </source>
</evidence>
<proteinExistence type="inferred from homology"/>
<dbReference type="PANTHER" id="PTHR43986">
    <property type="entry name" value="ELONGATION FACTOR 1-GAMMA"/>
    <property type="match status" value="1"/>
</dbReference>
<dbReference type="GO" id="GO:0005737">
    <property type="term" value="C:cytoplasm"/>
    <property type="evidence" value="ECO:0007669"/>
    <property type="project" value="TreeGrafter"/>
</dbReference>
<dbReference type="InterPro" id="IPR036249">
    <property type="entry name" value="Thioredoxin-like_sf"/>
</dbReference>
<evidence type="ECO:0000313" key="5">
    <source>
        <dbReference type="EMBL" id="PNP40484.1"/>
    </source>
</evidence>